<accession>A0A1D7XID3</accession>
<keyword evidence="14" id="KW-1185">Reference proteome</keyword>
<reference evidence="14" key="1">
    <citation type="submission" date="2016-09" db="EMBL/GenBank/DDBJ databases">
        <title>Genomics of Clostridium taeniosporum, an organism which forms endospores with ribbon-like appendages.</title>
        <authorList>
            <person name="Walker J.R."/>
        </authorList>
    </citation>
    <scope>NUCLEOTIDE SEQUENCE [LARGE SCALE GENOMIC DNA]</scope>
    <source>
        <strain evidence="14">1/k</strain>
    </source>
</reference>
<dbReference type="PRINTS" id="PR00951">
    <property type="entry name" value="FLGBIOSNFLIP"/>
</dbReference>
<evidence type="ECO:0000313" key="13">
    <source>
        <dbReference type="EMBL" id="AOR22940.1"/>
    </source>
</evidence>
<dbReference type="GO" id="GO:0009425">
    <property type="term" value="C:bacterial-type flagellum basal body"/>
    <property type="evidence" value="ECO:0007669"/>
    <property type="project" value="UniProtKB-SubCell"/>
</dbReference>
<keyword evidence="10" id="KW-0975">Bacterial flagellum</keyword>
<name>A0A1D7XID3_9CLOT</name>
<comment type="subcellular location">
    <subcellularLocation>
        <location evidence="12">Cell membrane</location>
        <topology evidence="12">Multi-pass membrane protein</topology>
    </subcellularLocation>
    <subcellularLocation>
        <location evidence="12">Bacterial flagellum basal body</location>
    </subcellularLocation>
</comment>
<dbReference type="PANTHER" id="PTHR30587">
    <property type="entry name" value="FLAGELLAR BIOSYNTHETIC PROTEIN FLIP"/>
    <property type="match status" value="1"/>
</dbReference>
<dbReference type="InterPro" id="IPR005837">
    <property type="entry name" value="FliP"/>
</dbReference>
<evidence type="ECO:0000256" key="6">
    <source>
        <dbReference type="ARBA" id="ARBA00022795"/>
    </source>
</evidence>
<dbReference type="Proteomes" id="UP000094652">
    <property type="component" value="Chromosome"/>
</dbReference>
<keyword evidence="11 12" id="KW-1006">Bacterial flagellum protein export</keyword>
<dbReference type="RefSeq" id="WP_069679097.1">
    <property type="nucleotide sequence ID" value="NZ_CP017253.2"/>
</dbReference>
<evidence type="ECO:0000256" key="2">
    <source>
        <dbReference type="ARBA" id="ARBA00021714"/>
    </source>
</evidence>
<comment type="similarity">
    <text evidence="1 12">Belongs to the FliP/MopC/SpaP family.</text>
</comment>
<evidence type="ECO:0000256" key="3">
    <source>
        <dbReference type="ARBA" id="ARBA00022448"/>
    </source>
</evidence>
<keyword evidence="7 12" id="KW-0653">Protein transport</keyword>
<dbReference type="InterPro" id="IPR005838">
    <property type="entry name" value="T3SS_IM_P"/>
</dbReference>
<dbReference type="GO" id="GO:0009306">
    <property type="term" value="P:protein secretion"/>
    <property type="evidence" value="ECO:0007669"/>
    <property type="project" value="UniProtKB-UniRule"/>
</dbReference>
<dbReference type="PROSITE" id="PS01061">
    <property type="entry name" value="FLIP_2"/>
    <property type="match status" value="1"/>
</dbReference>
<evidence type="ECO:0000256" key="4">
    <source>
        <dbReference type="ARBA" id="ARBA00022475"/>
    </source>
</evidence>
<feature type="transmembrane region" description="Helical" evidence="12">
    <location>
        <begin position="204"/>
        <end position="228"/>
    </location>
</feature>
<evidence type="ECO:0000256" key="12">
    <source>
        <dbReference type="RuleBase" id="RU362069"/>
    </source>
</evidence>
<protein>
    <recommendedName>
        <fullName evidence="2 12">Flagellar biosynthetic protein FliP</fullName>
    </recommendedName>
</protein>
<dbReference type="Pfam" id="PF00813">
    <property type="entry name" value="FliP"/>
    <property type="match status" value="1"/>
</dbReference>
<dbReference type="OrthoDB" id="9805111at2"/>
<evidence type="ECO:0000313" key="14">
    <source>
        <dbReference type="Proteomes" id="UP000094652"/>
    </source>
</evidence>
<keyword evidence="5 12" id="KW-0812">Transmembrane</keyword>
<dbReference type="GO" id="GO:0044781">
    <property type="term" value="P:bacterial-type flagellum organization"/>
    <property type="evidence" value="ECO:0007669"/>
    <property type="project" value="UniProtKB-UniRule"/>
</dbReference>
<keyword evidence="4 12" id="KW-1003">Cell membrane</keyword>
<evidence type="ECO:0000256" key="10">
    <source>
        <dbReference type="ARBA" id="ARBA00023143"/>
    </source>
</evidence>
<dbReference type="STRING" id="394958.BGI42_04065"/>
<dbReference type="PANTHER" id="PTHR30587:SF0">
    <property type="entry name" value="FLAGELLAR BIOSYNTHETIC PROTEIN FLIP"/>
    <property type="match status" value="1"/>
</dbReference>
<evidence type="ECO:0000256" key="5">
    <source>
        <dbReference type="ARBA" id="ARBA00022692"/>
    </source>
</evidence>
<feature type="transmembrane region" description="Helical" evidence="12">
    <location>
        <begin position="100"/>
        <end position="119"/>
    </location>
</feature>
<keyword evidence="8 12" id="KW-1133">Transmembrane helix</keyword>
<keyword evidence="6 12" id="KW-1005">Bacterial flagellum biogenesis</keyword>
<proteinExistence type="inferred from homology"/>
<keyword evidence="13" id="KW-0969">Cilium</keyword>
<evidence type="ECO:0000256" key="8">
    <source>
        <dbReference type="ARBA" id="ARBA00022989"/>
    </source>
</evidence>
<feature type="transmembrane region" description="Helical" evidence="12">
    <location>
        <begin position="240"/>
        <end position="260"/>
    </location>
</feature>
<dbReference type="AlphaFoldDB" id="A0A1D7XID3"/>
<dbReference type="PROSITE" id="PS01060">
    <property type="entry name" value="FLIP_1"/>
    <property type="match status" value="1"/>
</dbReference>
<comment type="function">
    <text evidence="12">Plays a role in the flagellum-specific transport system.</text>
</comment>
<evidence type="ECO:0000256" key="9">
    <source>
        <dbReference type="ARBA" id="ARBA00023136"/>
    </source>
</evidence>
<evidence type="ECO:0000256" key="11">
    <source>
        <dbReference type="ARBA" id="ARBA00023225"/>
    </source>
</evidence>
<organism evidence="13 14">
    <name type="scientific">Clostridium taeniosporum</name>
    <dbReference type="NCBI Taxonomy" id="394958"/>
    <lineage>
        <taxon>Bacteria</taxon>
        <taxon>Bacillati</taxon>
        <taxon>Bacillota</taxon>
        <taxon>Clostridia</taxon>
        <taxon>Eubacteriales</taxon>
        <taxon>Clostridiaceae</taxon>
        <taxon>Clostridium</taxon>
    </lineage>
</organism>
<keyword evidence="13" id="KW-0282">Flagellum</keyword>
<gene>
    <name evidence="12 13" type="primary">fliP</name>
    <name evidence="13" type="ORF">BGI42_04065</name>
</gene>
<keyword evidence="9 12" id="KW-0472">Membrane</keyword>
<evidence type="ECO:0000256" key="7">
    <source>
        <dbReference type="ARBA" id="ARBA00022927"/>
    </source>
</evidence>
<sequence length="261" mass="29238">MRKNKEKIMFVLILAFAIITFCGIKAYAAPESIDLPKVNLAIGDGEGTPSDYVSNIKILIFFTVLAVLPSIVIMLTSFTRIVVVFSFVKSAMGVQQAIPNQILTGLALFLTIFIMSPVYSEINTKAFQPYMEQSITQEEAIEIGSKPLKDFMLKQTRQKDLALFVEINNIDTNKEELSRENIPFTTLIPAFAISELKTAFEIGFLIYLPFIVIDMVVASLLMSMGMMMLPPVMVSLPFKLLLFVMVDGWYLLVKSLIMSFS</sequence>
<keyword evidence="13" id="KW-0966">Cell projection</keyword>
<dbReference type="EMBL" id="CP017253">
    <property type="protein sequence ID" value="AOR22940.1"/>
    <property type="molecule type" value="Genomic_DNA"/>
</dbReference>
<keyword evidence="3 12" id="KW-0813">Transport</keyword>
<evidence type="ECO:0000256" key="1">
    <source>
        <dbReference type="ARBA" id="ARBA00006257"/>
    </source>
</evidence>
<dbReference type="KEGG" id="ctae:BGI42_04065"/>
<dbReference type="NCBIfam" id="NF009438">
    <property type="entry name" value="PRK12797.1"/>
    <property type="match status" value="1"/>
</dbReference>
<dbReference type="NCBIfam" id="TIGR01103">
    <property type="entry name" value="fliP"/>
    <property type="match status" value="1"/>
</dbReference>
<dbReference type="PRINTS" id="PR01302">
    <property type="entry name" value="TYPE3IMPPROT"/>
</dbReference>
<dbReference type="GO" id="GO:0005886">
    <property type="term" value="C:plasma membrane"/>
    <property type="evidence" value="ECO:0007669"/>
    <property type="project" value="UniProtKB-SubCell"/>
</dbReference>
<feature type="transmembrane region" description="Helical" evidence="12">
    <location>
        <begin position="58"/>
        <end position="88"/>
    </location>
</feature>